<dbReference type="Ensembl" id="ENSTGUT00000021980.1">
    <property type="protein sequence ID" value="ENSTGUP00000026579.1"/>
    <property type="gene ID" value="ENSTGUG00000020662.1"/>
</dbReference>
<feature type="domain" description="RING-type" evidence="5">
    <location>
        <begin position="9"/>
        <end position="44"/>
    </location>
</feature>
<dbReference type="GO" id="GO:0008270">
    <property type="term" value="F:zinc ion binding"/>
    <property type="evidence" value="ECO:0007669"/>
    <property type="project" value="UniProtKB-KW"/>
</dbReference>
<evidence type="ECO:0000256" key="2">
    <source>
        <dbReference type="ARBA" id="ARBA00022771"/>
    </source>
</evidence>
<dbReference type="PROSITE" id="PS50089">
    <property type="entry name" value="ZF_RING_2"/>
    <property type="match status" value="1"/>
</dbReference>
<protein>
    <recommendedName>
        <fullName evidence="5">RING-type domain-containing protein</fullName>
    </recommendedName>
</protein>
<dbReference type="InterPro" id="IPR017907">
    <property type="entry name" value="Znf_RING_CS"/>
</dbReference>
<evidence type="ECO:0000256" key="3">
    <source>
        <dbReference type="ARBA" id="ARBA00022833"/>
    </source>
</evidence>
<evidence type="ECO:0000313" key="7">
    <source>
        <dbReference type="Proteomes" id="UP000007754"/>
    </source>
</evidence>
<organism evidence="6 7">
    <name type="scientific">Taeniopygia guttata</name>
    <name type="common">Zebra finch</name>
    <name type="synonym">Poephila guttata</name>
    <dbReference type="NCBI Taxonomy" id="59729"/>
    <lineage>
        <taxon>Eukaryota</taxon>
        <taxon>Metazoa</taxon>
        <taxon>Chordata</taxon>
        <taxon>Craniata</taxon>
        <taxon>Vertebrata</taxon>
        <taxon>Euteleostomi</taxon>
        <taxon>Archelosauria</taxon>
        <taxon>Archosauria</taxon>
        <taxon>Dinosauria</taxon>
        <taxon>Saurischia</taxon>
        <taxon>Theropoda</taxon>
        <taxon>Coelurosauria</taxon>
        <taxon>Aves</taxon>
        <taxon>Neognathae</taxon>
        <taxon>Neoaves</taxon>
        <taxon>Telluraves</taxon>
        <taxon>Australaves</taxon>
        <taxon>Passeriformes</taxon>
        <taxon>Passeroidea</taxon>
        <taxon>Estrildidae</taxon>
        <taxon>Estrildinae</taxon>
        <taxon>Taeniopygia</taxon>
    </lineage>
</organism>
<dbReference type="SUPFAM" id="SSF57850">
    <property type="entry name" value="RING/U-box"/>
    <property type="match status" value="1"/>
</dbReference>
<dbReference type="Pfam" id="PF13639">
    <property type="entry name" value="zf-RING_2"/>
    <property type="match status" value="1"/>
</dbReference>
<dbReference type="GeneTree" id="ENSGT01150000287045"/>
<dbReference type="Proteomes" id="UP000007754">
    <property type="component" value="Chromosome Z"/>
</dbReference>
<keyword evidence="3" id="KW-0862">Zinc</keyword>
<evidence type="ECO:0000256" key="4">
    <source>
        <dbReference type="PROSITE-ProRule" id="PRU00175"/>
    </source>
</evidence>
<name>A0A674GU92_TAEGU</name>
<dbReference type="AlphaFoldDB" id="A0A674GU92"/>
<reference evidence="6" key="3">
    <citation type="submission" date="2025-09" db="UniProtKB">
        <authorList>
            <consortium name="Ensembl"/>
        </authorList>
    </citation>
    <scope>IDENTIFICATION</scope>
</reference>
<keyword evidence="7" id="KW-1185">Reference proteome</keyword>
<evidence type="ECO:0000259" key="5">
    <source>
        <dbReference type="PROSITE" id="PS50089"/>
    </source>
</evidence>
<accession>A0A674GU92</accession>
<reference evidence="6 7" key="1">
    <citation type="journal article" date="2010" name="Nature">
        <title>The genome of a songbird.</title>
        <authorList>
            <person name="Warren W.C."/>
            <person name="Clayton D.F."/>
            <person name="Ellegren H."/>
            <person name="Arnold A.P."/>
            <person name="Hillier L.W."/>
            <person name="Kunstner A."/>
            <person name="Searle S."/>
            <person name="White S."/>
            <person name="Vilella A.J."/>
            <person name="Fairley S."/>
            <person name="Heger A."/>
            <person name="Kong L."/>
            <person name="Ponting C.P."/>
            <person name="Jarvis E.D."/>
            <person name="Mello C.V."/>
            <person name="Minx P."/>
            <person name="Lovell P."/>
            <person name="Velho T.A."/>
            <person name="Ferris M."/>
            <person name="Balakrishnan C.N."/>
            <person name="Sinha S."/>
            <person name="Blatti C."/>
            <person name="London S.E."/>
            <person name="Li Y."/>
            <person name="Lin Y.C."/>
            <person name="George J."/>
            <person name="Sweedler J."/>
            <person name="Southey B."/>
            <person name="Gunaratne P."/>
            <person name="Watson M."/>
            <person name="Nam K."/>
            <person name="Backstrom N."/>
            <person name="Smeds L."/>
            <person name="Nabholz B."/>
            <person name="Itoh Y."/>
            <person name="Whitney O."/>
            <person name="Pfenning A.R."/>
            <person name="Howard J."/>
            <person name="Volker M."/>
            <person name="Skinner B.M."/>
            <person name="Griffin D.K."/>
            <person name="Ye L."/>
            <person name="McLaren W.M."/>
            <person name="Flicek P."/>
            <person name="Quesada V."/>
            <person name="Velasco G."/>
            <person name="Lopez-Otin C."/>
            <person name="Puente X.S."/>
            <person name="Olender T."/>
            <person name="Lancet D."/>
            <person name="Smit A.F."/>
            <person name="Hubley R."/>
            <person name="Konkel M.K."/>
            <person name="Walker J.A."/>
            <person name="Batzer M.A."/>
            <person name="Gu W."/>
            <person name="Pollock D.D."/>
            <person name="Chen L."/>
            <person name="Cheng Z."/>
            <person name="Eichler E.E."/>
            <person name="Stapley J."/>
            <person name="Slate J."/>
            <person name="Ekblom R."/>
            <person name="Birkhead T."/>
            <person name="Burke T."/>
            <person name="Burt D."/>
            <person name="Scharff C."/>
            <person name="Adam I."/>
            <person name="Richard H."/>
            <person name="Sultan M."/>
            <person name="Soldatov A."/>
            <person name="Lehrach H."/>
            <person name="Edwards S.V."/>
            <person name="Yang S.P."/>
            <person name="Li X."/>
            <person name="Graves T."/>
            <person name="Fulton L."/>
            <person name="Nelson J."/>
            <person name="Chinwalla A."/>
            <person name="Hou S."/>
            <person name="Mardis E.R."/>
            <person name="Wilson R.K."/>
        </authorList>
    </citation>
    <scope>NUCLEOTIDE SEQUENCE [LARGE SCALE GENOMIC DNA]</scope>
</reference>
<reference evidence="6" key="2">
    <citation type="submission" date="2025-08" db="UniProtKB">
        <authorList>
            <consortium name="Ensembl"/>
        </authorList>
    </citation>
    <scope>IDENTIFICATION</scope>
</reference>
<sequence>YQHPDSSGCQAPRNIAHALPCCHQFCLGCILRWVRAIHTCPLCRRLISTIMFSEQEEDCLQCIITHPSEAASHAGNADGSRDGCSTRRPVTSLASALQGTLSPAEQGAAGPEAVGGILPELWAELFRRRRSLLSPVRAWLQQCLQKIYREQWWLVQTVKSSILLILCTFGPDKEVHGIMTDPKAQGPQAPSVTLAGFSLVKKKKINSCLH</sequence>
<dbReference type="InterPro" id="IPR013083">
    <property type="entry name" value="Znf_RING/FYVE/PHD"/>
</dbReference>
<dbReference type="InterPro" id="IPR001841">
    <property type="entry name" value="Znf_RING"/>
</dbReference>
<dbReference type="PROSITE" id="PS00518">
    <property type="entry name" value="ZF_RING_1"/>
    <property type="match status" value="1"/>
</dbReference>
<proteinExistence type="predicted"/>
<evidence type="ECO:0000256" key="1">
    <source>
        <dbReference type="ARBA" id="ARBA00022723"/>
    </source>
</evidence>
<evidence type="ECO:0000313" key="6">
    <source>
        <dbReference type="Ensembl" id="ENSTGUP00000026579.1"/>
    </source>
</evidence>
<keyword evidence="2 4" id="KW-0863">Zinc-finger</keyword>
<dbReference type="InParanoid" id="A0A674GU92"/>
<keyword evidence="1" id="KW-0479">Metal-binding</keyword>
<dbReference type="Gene3D" id="3.30.40.10">
    <property type="entry name" value="Zinc/RING finger domain, C3HC4 (zinc finger)"/>
    <property type="match status" value="1"/>
</dbReference>